<proteinExistence type="predicted"/>
<gene>
    <name evidence="1" type="ORF">NCTC9935_00127</name>
</gene>
<evidence type="ECO:0000313" key="2">
    <source>
        <dbReference type="Proteomes" id="UP000250192"/>
    </source>
</evidence>
<dbReference type="RefSeq" id="WP_111822747.1">
    <property type="nucleotide sequence ID" value="NZ_CP133472.1"/>
</dbReference>
<reference evidence="1 2" key="1">
    <citation type="submission" date="2018-06" db="EMBL/GenBank/DDBJ databases">
        <authorList>
            <consortium name="Pathogen Informatics"/>
            <person name="Doyle S."/>
        </authorList>
    </citation>
    <scope>NUCLEOTIDE SEQUENCE [LARGE SCALE GENOMIC DNA]</scope>
    <source>
        <strain evidence="1 2">NCTC9935</strain>
    </source>
</reference>
<dbReference type="EMBL" id="UAPR01000001">
    <property type="protein sequence ID" value="SPT54586.1"/>
    <property type="molecule type" value="Genomic_DNA"/>
</dbReference>
<dbReference type="AlphaFoldDB" id="A0A2X0TZW1"/>
<keyword evidence="2" id="KW-1185">Reference proteome</keyword>
<organism evidence="1 2">
    <name type="scientific">Schaalia odontolytica</name>
    <dbReference type="NCBI Taxonomy" id="1660"/>
    <lineage>
        <taxon>Bacteria</taxon>
        <taxon>Bacillati</taxon>
        <taxon>Actinomycetota</taxon>
        <taxon>Actinomycetes</taxon>
        <taxon>Actinomycetales</taxon>
        <taxon>Actinomycetaceae</taxon>
        <taxon>Schaalia</taxon>
    </lineage>
</organism>
<accession>A0A2X0TZW1</accession>
<dbReference type="GeneID" id="93757634"/>
<protein>
    <submittedName>
        <fullName evidence="1">Uncharacterized protein</fullName>
    </submittedName>
</protein>
<dbReference type="Proteomes" id="UP000250192">
    <property type="component" value="Unassembled WGS sequence"/>
</dbReference>
<name>A0A2X0TZW1_9ACTO</name>
<sequence>MLHTTPTGSLSDRVNVPEGLHQTIGLGKSTPLGKLGAFTLIDLRTPSAGKHWPRPVVYVQQDTQLIDTARTHAANNGLALHSNEEDNRP</sequence>
<evidence type="ECO:0000313" key="1">
    <source>
        <dbReference type="EMBL" id="SPT54586.1"/>
    </source>
</evidence>